<accession>A0A085LS58</accession>
<organism evidence="1 2">
    <name type="scientific">Trichuris suis</name>
    <name type="common">pig whipworm</name>
    <dbReference type="NCBI Taxonomy" id="68888"/>
    <lineage>
        <taxon>Eukaryota</taxon>
        <taxon>Metazoa</taxon>
        <taxon>Ecdysozoa</taxon>
        <taxon>Nematoda</taxon>
        <taxon>Enoplea</taxon>
        <taxon>Dorylaimia</taxon>
        <taxon>Trichinellida</taxon>
        <taxon>Trichuridae</taxon>
        <taxon>Trichuris</taxon>
    </lineage>
</organism>
<gene>
    <name evidence="1" type="ORF">M513_11354</name>
</gene>
<name>A0A085LS58_9BILA</name>
<protein>
    <submittedName>
        <fullName evidence="1">Uncharacterized protein</fullName>
    </submittedName>
</protein>
<evidence type="ECO:0000313" key="1">
    <source>
        <dbReference type="EMBL" id="KFD47804.1"/>
    </source>
</evidence>
<dbReference type="AlphaFoldDB" id="A0A085LS58"/>
<keyword evidence="2" id="KW-1185">Reference proteome</keyword>
<proteinExistence type="predicted"/>
<dbReference type="EMBL" id="KL363314">
    <property type="protein sequence ID" value="KFD47804.1"/>
    <property type="molecule type" value="Genomic_DNA"/>
</dbReference>
<dbReference type="Proteomes" id="UP000030764">
    <property type="component" value="Unassembled WGS sequence"/>
</dbReference>
<reference evidence="1 2" key="1">
    <citation type="journal article" date="2014" name="Nat. Genet.">
        <title>Genome and transcriptome of the porcine whipworm Trichuris suis.</title>
        <authorList>
            <person name="Jex A.R."/>
            <person name="Nejsum P."/>
            <person name="Schwarz E.M."/>
            <person name="Hu L."/>
            <person name="Young N.D."/>
            <person name="Hall R.S."/>
            <person name="Korhonen P.K."/>
            <person name="Liao S."/>
            <person name="Thamsborg S."/>
            <person name="Xia J."/>
            <person name="Xu P."/>
            <person name="Wang S."/>
            <person name="Scheerlinck J.P."/>
            <person name="Hofmann A."/>
            <person name="Sternberg P.W."/>
            <person name="Wang J."/>
            <person name="Gasser R.B."/>
        </authorList>
    </citation>
    <scope>NUCLEOTIDE SEQUENCE [LARGE SCALE GENOMIC DNA]</scope>
    <source>
        <strain evidence="1">DCEP-RM93M</strain>
    </source>
</reference>
<evidence type="ECO:0000313" key="2">
    <source>
        <dbReference type="Proteomes" id="UP000030764"/>
    </source>
</evidence>
<sequence>MLLASLSKISRAVRVRLGVGLVGEKEDSELQTIFTVYPTFMQVIFSRASSHKPEIETHENRIRLFYKLAIPVGALSYLHAKTHILYKHVPFKPYFSCLTIIVQNCPTVRMTYHATIIQRLLFHLAGQILHPNHNTCCKLRLRKFSALFLPIEIVTAAGAYFSDKPYTMSSIENETSERRLPGTLSFKLITVTVTTGLQYLPSASHALNTEAGDSRKLR</sequence>